<dbReference type="AlphaFoldDB" id="A0A0D0BBV6"/>
<protein>
    <submittedName>
        <fullName evidence="2">Uncharacterized protein</fullName>
    </submittedName>
</protein>
<organism evidence="2 3">
    <name type="scientific">Collybiopsis luxurians FD-317 M1</name>
    <dbReference type="NCBI Taxonomy" id="944289"/>
    <lineage>
        <taxon>Eukaryota</taxon>
        <taxon>Fungi</taxon>
        <taxon>Dikarya</taxon>
        <taxon>Basidiomycota</taxon>
        <taxon>Agaricomycotina</taxon>
        <taxon>Agaricomycetes</taxon>
        <taxon>Agaricomycetidae</taxon>
        <taxon>Agaricales</taxon>
        <taxon>Marasmiineae</taxon>
        <taxon>Omphalotaceae</taxon>
        <taxon>Collybiopsis</taxon>
        <taxon>Collybiopsis luxurians</taxon>
    </lineage>
</organism>
<dbReference type="EMBL" id="KN834853">
    <property type="protein sequence ID" value="KIK51856.1"/>
    <property type="molecule type" value="Genomic_DNA"/>
</dbReference>
<evidence type="ECO:0000313" key="3">
    <source>
        <dbReference type="Proteomes" id="UP000053593"/>
    </source>
</evidence>
<accession>A0A0D0BBV6</accession>
<dbReference type="Proteomes" id="UP000053593">
    <property type="component" value="Unassembled WGS sequence"/>
</dbReference>
<dbReference type="HOGENOM" id="CLU_1156509_0_0_1"/>
<proteinExistence type="predicted"/>
<sequence>MAANQLTPHLAKRDPPPPPLTVLLAHRDLPKVQLHPVLTHTDLREVVSPSRLSRKTECMHPYTRPSHRRQPSIALSLSSDSSSEDEQPGTSVSRISQIKKPKNASHLTLDELRGEMGWNQENFENCKSRLVELAEYHLLPKAHKYQDEKKMELVKQMILKDYPPLNNFHELWPIDILLMGILKRQREKEKAGSKSCRSDAPK</sequence>
<feature type="region of interest" description="Disordered" evidence="1">
    <location>
        <begin position="48"/>
        <end position="99"/>
    </location>
</feature>
<name>A0A0D0BBV6_9AGAR</name>
<dbReference type="OrthoDB" id="2686745at2759"/>
<evidence type="ECO:0000256" key="1">
    <source>
        <dbReference type="SAM" id="MobiDB-lite"/>
    </source>
</evidence>
<evidence type="ECO:0000313" key="2">
    <source>
        <dbReference type="EMBL" id="KIK51856.1"/>
    </source>
</evidence>
<reference evidence="2 3" key="1">
    <citation type="submission" date="2014-04" db="EMBL/GenBank/DDBJ databases">
        <title>Evolutionary Origins and Diversification of the Mycorrhizal Mutualists.</title>
        <authorList>
            <consortium name="DOE Joint Genome Institute"/>
            <consortium name="Mycorrhizal Genomics Consortium"/>
            <person name="Kohler A."/>
            <person name="Kuo A."/>
            <person name="Nagy L.G."/>
            <person name="Floudas D."/>
            <person name="Copeland A."/>
            <person name="Barry K.W."/>
            <person name="Cichocki N."/>
            <person name="Veneault-Fourrey C."/>
            <person name="LaButti K."/>
            <person name="Lindquist E.A."/>
            <person name="Lipzen A."/>
            <person name="Lundell T."/>
            <person name="Morin E."/>
            <person name="Murat C."/>
            <person name="Riley R."/>
            <person name="Ohm R."/>
            <person name="Sun H."/>
            <person name="Tunlid A."/>
            <person name="Henrissat B."/>
            <person name="Grigoriev I.V."/>
            <person name="Hibbett D.S."/>
            <person name="Martin F."/>
        </authorList>
    </citation>
    <scope>NUCLEOTIDE SEQUENCE [LARGE SCALE GENOMIC DNA]</scope>
    <source>
        <strain evidence="2 3">FD-317 M1</strain>
    </source>
</reference>
<gene>
    <name evidence="2" type="ORF">GYMLUDRAFT_251703</name>
</gene>
<keyword evidence="3" id="KW-1185">Reference proteome</keyword>
<feature type="region of interest" description="Disordered" evidence="1">
    <location>
        <begin position="1"/>
        <end position="23"/>
    </location>
</feature>